<dbReference type="AlphaFoldDB" id="A0A174T9P7"/>
<proteinExistence type="inferred from homology"/>
<dbReference type="GeneID" id="96229967"/>
<dbReference type="RefSeq" id="WP_081021076.1">
    <property type="nucleotide sequence ID" value="NZ_CZAY01000023.1"/>
</dbReference>
<keyword evidence="2" id="KW-0676">Redox-active center</keyword>
<dbReference type="GO" id="GO:0015035">
    <property type="term" value="F:protein-disulfide reductase activity"/>
    <property type="evidence" value="ECO:0007669"/>
    <property type="project" value="TreeGrafter"/>
</dbReference>
<dbReference type="EMBL" id="CZAY01000023">
    <property type="protein sequence ID" value="CUQ05826.1"/>
    <property type="molecule type" value="Genomic_DNA"/>
</dbReference>
<dbReference type="InterPro" id="IPR013766">
    <property type="entry name" value="Thioredoxin_domain"/>
</dbReference>
<feature type="domain" description="Thioredoxin" evidence="3">
    <location>
        <begin position="1"/>
        <end position="124"/>
    </location>
</feature>
<name>A0A174T9P7_9FIRM</name>
<dbReference type="SUPFAM" id="SSF52833">
    <property type="entry name" value="Thioredoxin-like"/>
    <property type="match status" value="1"/>
</dbReference>
<evidence type="ECO:0000256" key="2">
    <source>
        <dbReference type="ARBA" id="ARBA00023284"/>
    </source>
</evidence>
<dbReference type="InterPro" id="IPR036249">
    <property type="entry name" value="Thioredoxin-like_sf"/>
</dbReference>
<sequence>MLHLTTQNFDICRMNHWQFSSDTPAKAGPEHPTLAVVMFYAVWCGKCAMMRPVIEDLEKKYQKKYFGSICFFEVETSESALLAAQYQTDLLPSFLIFKDRELIATMQGMIPQKELDSRLQKLLTVQMRTQSTENL</sequence>
<protein>
    <submittedName>
        <fullName evidence="4">Thioredoxin-M</fullName>
    </submittedName>
</protein>
<comment type="similarity">
    <text evidence="1">Belongs to the thioredoxin family.</text>
</comment>
<dbReference type="Pfam" id="PF00085">
    <property type="entry name" value="Thioredoxin"/>
    <property type="match status" value="1"/>
</dbReference>
<accession>A0A174T9P7</accession>
<dbReference type="STRING" id="88431.ERS852423_01418"/>
<dbReference type="PANTHER" id="PTHR45663:SF11">
    <property type="entry name" value="GEO12009P1"/>
    <property type="match status" value="1"/>
</dbReference>
<evidence type="ECO:0000256" key="1">
    <source>
        <dbReference type="ARBA" id="ARBA00008987"/>
    </source>
</evidence>
<dbReference type="OrthoDB" id="9790390at2"/>
<evidence type="ECO:0000313" key="4">
    <source>
        <dbReference type="EMBL" id="CUQ05826.1"/>
    </source>
</evidence>
<evidence type="ECO:0000313" key="5">
    <source>
        <dbReference type="Proteomes" id="UP000095485"/>
    </source>
</evidence>
<organism evidence="4 5">
    <name type="scientific">Dorea longicatena</name>
    <dbReference type="NCBI Taxonomy" id="88431"/>
    <lineage>
        <taxon>Bacteria</taxon>
        <taxon>Bacillati</taxon>
        <taxon>Bacillota</taxon>
        <taxon>Clostridia</taxon>
        <taxon>Lachnospirales</taxon>
        <taxon>Lachnospiraceae</taxon>
        <taxon>Dorea</taxon>
    </lineage>
</organism>
<reference evidence="4 5" key="1">
    <citation type="submission" date="2015-09" db="EMBL/GenBank/DDBJ databases">
        <authorList>
            <consortium name="Pathogen Informatics"/>
        </authorList>
    </citation>
    <scope>NUCLEOTIDE SEQUENCE [LARGE SCALE GENOMIC DNA]</scope>
    <source>
        <strain evidence="4 5">2789STDY5834914</strain>
    </source>
</reference>
<dbReference type="PROSITE" id="PS51352">
    <property type="entry name" value="THIOREDOXIN_2"/>
    <property type="match status" value="1"/>
</dbReference>
<dbReference type="Proteomes" id="UP000095485">
    <property type="component" value="Unassembled WGS sequence"/>
</dbReference>
<dbReference type="GO" id="GO:0005737">
    <property type="term" value="C:cytoplasm"/>
    <property type="evidence" value="ECO:0007669"/>
    <property type="project" value="TreeGrafter"/>
</dbReference>
<dbReference type="Gene3D" id="3.40.30.10">
    <property type="entry name" value="Glutaredoxin"/>
    <property type="match status" value="1"/>
</dbReference>
<evidence type="ECO:0000259" key="3">
    <source>
        <dbReference type="PROSITE" id="PS51352"/>
    </source>
</evidence>
<gene>
    <name evidence="4" type="primary">trxA_3</name>
    <name evidence="4" type="ORF">ERS852526_02692</name>
</gene>
<dbReference type="PANTHER" id="PTHR45663">
    <property type="entry name" value="GEO12009P1"/>
    <property type="match status" value="1"/>
</dbReference>
<dbReference type="CDD" id="cd02947">
    <property type="entry name" value="TRX_family"/>
    <property type="match status" value="1"/>
</dbReference>